<feature type="chain" id="PRO_5039542694" description="DUF3558 domain-containing protein" evidence="1">
    <location>
        <begin position="20"/>
        <end position="183"/>
    </location>
</feature>
<dbReference type="InterPro" id="IPR024520">
    <property type="entry name" value="DUF3558"/>
</dbReference>
<dbReference type="Proteomes" id="UP000438448">
    <property type="component" value="Unassembled WGS sequence"/>
</dbReference>
<protein>
    <recommendedName>
        <fullName evidence="4">DUF3558 domain-containing protein</fullName>
    </recommendedName>
</protein>
<dbReference type="EMBL" id="WEGK01000007">
    <property type="protein sequence ID" value="MQY20513.1"/>
    <property type="molecule type" value="Genomic_DNA"/>
</dbReference>
<evidence type="ECO:0008006" key="4">
    <source>
        <dbReference type="Google" id="ProtNLM"/>
    </source>
</evidence>
<accession>A0A7K0D439</accession>
<name>A0A7K0D439_9NOCA</name>
<dbReference type="RefSeq" id="WP_153411280.1">
    <property type="nucleotide sequence ID" value="NZ_WEGK01000007.1"/>
</dbReference>
<comment type="caution">
    <text evidence="2">The sequence shown here is derived from an EMBL/GenBank/DDBJ whole genome shotgun (WGS) entry which is preliminary data.</text>
</comment>
<keyword evidence="1" id="KW-0732">Signal</keyword>
<evidence type="ECO:0000256" key="1">
    <source>
        <dbReference type="SAM" id="SignalP"/>
    </source>
</evidence>
<feature type="signal peptide" evidence="1">
    <location>
        <begin position="1"/>
        <end position="19"/>
    </location>
</feature>
<keyword evidence="3" id="KW-1185">Reference proteome</keyword>
<evidence type="ECO:0000313" key="2">
    <source>
        <dbReference type="EMBL" id="MQY20513.1"/>
    </source>
</evidence>
<proteinExistence type="predicted"/>
<gene>
    <name evidence="2" type="ORF">NRB20_36180</name>
</gene>
<dbReference type="AlphaFoldDB" id="A0A7K0D439"/>
<dbReference type="OrthoDB" id="4547789at2"/>
<organism evidence="2 3">
    <name type="scientific">Nocardia macrotermitis</name>
    <dbReference type="NCBI Taxonomy" id="2585198"/>
    <lineage>
        <taxon>Bacteria</taxon>
        <taxon>Bacillati</taxon>
        <taxon>Actinomycetota</taxon>
        <taxon>Actinomycetes</taxon>
        <taxon>Mycobacteriales</taxon>
        <taxon>Nocardiaceae</taxon>
        <taxon>Nocardia</taxon>
    </lineage>
</organism>
<dbReference type="Pfam" id="PF12079">
    <property type="entry name" value="DUF3558"/>
    <property type="match status" value="1"/>
</dbReference>
<evidence type="ECO:0000313" key="3">
    <source>
        <dbReference type="Proteomes" id="UP000438448"/>
    </source>
</evidence>
<reference evidence="2 3" key="1">
    <citation type="submission" date="2019-10" db="EMBL/GenBank/DDBJ databases">
        <title>Nocardia macrotermitis sp. nov. and Nocardia aurantia sp. nov., isolated from the gut of fungus growing-termite Macrotermes natalensis.</title>
        <authorList>
            <person name="Benndorf R."/>
            <person name="Schwitalla J."/>
            <person name="Martin K."/>
            <person name="De Beer W."/>
            <person name="Kaster A.-K."/>
            <person name="Vollmers J."/>
            <person name="Poulsen M."/>
            <person name="Beemelmanns C."/>
        </authorList>
    </citation>
    <scope>NUCLEOTIDE SEQUENCE [LARGE SCALE GENOMIC DNA]</scope>
    <source>
        <strain evidence="2 3">RB20</strain>
    </source>
</reference>
<dbReference type="PROSITE" id="PS51257">
    <property type="entry name" value="PROKAR_LIPOPROTEIN"/>
    <property type="match status" value="1"/>
</dbReference>
<sequence length="183" mass="19284">MMRRLGAITLAVVAGLALAGCGKSDTSTTAVSEKSVATSAAPAAAQWDPCTISDASVSGLALDPSTKTDKVAGTTFDGWKVCSWGSMDKKFDFSILTSSRTIDDFRKRTDFTDFTPTTVAGRQALQYRPVGASHDYGCSIDVQITGGTADFDLLNRYGADGLAEPCGIVRRLADALAQFLPQN</sequence>